<name>H0F7N7_9BURK</name>
<evidence type="ECO:0000313" key="1">
    <source>
        <dbReference type="EMBL" id="EHK65705.1"/>
    </source>
</evidence>
<proteinExistence type="predicted"/>
<comment type="caution">
    <text evidence="1">The sequence shown here is derived from an EMBL/GenBank/DDBJ whole genome shotgun (WGS) entry which is preliminary data.</text>
</comment>
<dbReference type="STRING" id="477184.KYC_13925"/>
<sequence length="42" mass="4734">MNERPAAGNGRGQCSNSLRYAAFALFFASKRRRDFGQNAFIH</sequence>
<protein>
    <submittedName>
        <fullName evidence="1">Uncharacterized protein</fullName>
    </submittedName>
</protein>
<reference evidence="1 2" key="1">
    <citation type="journal article" date="2012" name="J. Bacteriol.">
        <title>Genome sequence of the highly efficient arsenite-oxidizing bacterium Achromobacter arsenitoxydans SY8.</title>
        <authorList>
            <person name="Li X."/>
            <person name="Hu Y."/>
            <person name="Gong J."/>
            <person name="Lin Y."/>
            <person name="Johnstone L."/>
            <person name="Rensing C."/>
            <person name="Wang G."/>
        </authorList>
    </citation>
    <scope>NUCLEOTIDE SEQUENCE [LARGE SCALE GENOMIC DNA]</scope>
    <source>
        <strain evidence="1 2">SY8</strain>
    </source>
</reference>
<dbReference type="Proteomes" id="UP000003113">
    <property type="component" value="Unassembled WGS sequence"/>
</dbReference>
<keyword evidence="2" id="KW-1185">Reference proteome</keyword>
<gene>
    <name evidence="1" type="ORF">KYC_13925</name>
</gene>
<evidence type="ECO:0000313" key="2">
    <source>
        <dbReference type="Proteomes" id="UP000003113"/>
    </source>
</evidence>
<accession>H0F7N7</accession>
<organism evidence="1 2">
    <name type="scientific">Achromobacter arsenitoxydans SY8</name>
    <dbReference type="NCBI Taxonomy" id="477184"/>
    <lineage>
        <taxon>Bacteria</taxon>
        <taxon>Pseudomonadati</taxon>
        <taxon>Pseudomonadota</taxon>
        <taxon>Betaproteobacteria</taxon>
        <taxon>Burkholderiales</taxon>
        <taxon>Alcaligenaceae</taxon>
        <taxon>Achromobacter</taxon>
    </lineage>
</organism>
<dbReference type="AlphaFoldDB" id="H0F7N7"/>
<dbReference type="EMBL" id="AGUF01000050">
    <property type="protein sequence ID" value="EHK65705.1"/>
    <property type="molecule type" value="Genomic_DNA"/>
</dbReference>